<dbReference type="PROSITE" id="PS50995">
    <property type="entry name" value="HTH_MARR_2"/>
    <property type="match status" value="1"/>
</dbReference>
<dbReference type="GO" id="GO:0005737">
    <property type="term" value="C:cytoplasm"/>
    <property type="evidence" value="ECO:0007669"/>
    <property type="project" value="UniProtKB-SubCell"/>
</dbReference>
<keyword evidence="8" id="KW-1185">Reference proteome</keyword>
<dbReference type="EMBL" id="CP001682">
    <property type="protein sequence ID" value="ACU93821.1"/>
    <property type="molecule type" value="Genomic_DNA"/>
</dbReference>
<gene>
    <name evidence="7" type="ordered locus">Ccur_00880</name>
</gene>
<evidence type="ECO:0000259" key="6">
    <source>
        <dbReference type="PROSITE" id="PS50995"/>
    </source>
</evidence>
<evidence type="ECO:0000256" key="2">
    <source>
        <dbReference type="ARBA" id="ARBA00022490"/>
    </source>
</evidence>
<keyword evidence="3" id="KW-0805">Transcription regulation</keyword>
<accession>C7MLL5</accession>
<evidence type="ECO:0000313" key="7">
    <source>
        <dbReference type="EMBL" id="ACU93821.1"/>
    </source>
</evidence>
<dbReference type="Gene3D" id="1.10.10.10">
    <property type="entry name" value="Winged helix-like DNA-binding domain superfamily/Winged helix DNA-binding domain"/>
    <property type="match status" value="1"/>
</dbReference>
<dbReference type="FunFam" id="1.10.10.10:FF:000163">
    <property type="entry name" value="MarR family transcriptional regulator"/>
    <property type="match status" value="1"/>
</dbReference>
<evidence type="ECO:0000313" key="8">
    <source>
        <dbReference type="Proteomes" id="UP000000954"/>
    </source>
</evidence>
<dbReference type="KEGG" id="ccu:Ccur_00880"/>
<dbReference type="PRINTS" id="PR00598">
    <property type="entry name" value="HTHMARR"/>
</dbReference>
<dbReference type="Proteomes" id="UP000000954">
    <property type="component" value="Chromosome"/>
</dbReference>
<name>C7MLL5_CRYCD</name>
<evidence type="ECO:0000256" key="1">
    <source>
        <dbReference type="ARBA" id="ARBA00004496"/>
    </source>
</evidence>
<dbReference type="Pfam" id="PF22381">
    <property type="entry name" value="Staph_reg_Sar_Rot"/>
    <property type="match status" value="1"/>
</dbReference>
<evidence type="ECO:0000256" key="4">
    <source>
        <dbReference type="ARBA" id="ARBA00023125"/>
    </source>
</evidence>
<dbReference type="InterPro" id="IPR036388">
    <property type="entry name" value="WH-like_DNA-bd_sf"/>
</dbReference>
<keyword evidence="2" id="KW-0963">Cytoplasm</keyword>
<dbReference type="GO" id="GO:0006950">
    <property type="term" value="P:response to stress"/>
    <property type="evidence" value="ECO:0007669"/>
    <property type="project" value="TreeGrafter"/>
</dbReference>
<dbReference type="eggNOG" id="COG1846">
    <property type="taxonomic scope" value="Bacteria"/>
</dbReference>
<dbReference type="RefSeq" id="WP_012802510.1">
    <property type="nucleotide sequence ID" value="NC_013170.1"/>
</dbReference>
<dbReference type="SUPFAM" id="SSF46785">
    <property type="entry name" value="Winged helix' DNA-binding domain"/>
    <property type="match status" value="1"/>
</dbReference>
<keyword evidence="4" id="KW-0238">DNA-binding</keyword>
<keyword evidence="5" id="KW-0804">Transcription</keyword>
<dbReference type="SMART" id="SM00347">
    <property type="entry name" value="HTH_MARR"/>
    <property type="match status" value="1"/>
</dbReference>
<reference evidence="7 8" key="1">
    <citation type="journal article" date="2009" name="Stand. Genomic Sci.">
        <title>Complete genome sequence of Cryptobacterium curtum type strain (12-3).</title>
        <authorList>
            <person name="Mavrommatis K."/>
            <person name="Pukall R."/>
            <person name="Rohde C."/>
            <person name="Chen F."/>
            <person name="Sims D."/>
            <person name="Brettin T."/>
            <person name="Kuske C."/>
            <person name="Detter J.C."/>
            <person name="Han C."/>
            <person name="Lapidus A."/>
            <person name="Copeland A."/>
            <person name="Glavina Del Rio T."/>
            <person name="Nolan M."/>
            <person name="Lucas S."/>
            <person name="Tice H."/>
            <person name="Cheng J.F."/>
            <person name="Bruce D."/>
            <person name="Goodwin L."/>
            <person name="Pitluck S."/>
            <person name="Ovchinnikova G."/>
            <person name="Pati A."/>
            <person name="Ivanova N."/>
            <person name="Chen A."/>
            <person name="Palaniappan K."/>
            <person name="Chain P."/>
            <person name="D'haeseleer P."/>
            <person name="Goker M."/>
            <person name="Bristow J."/>
            <person name="Eisen J.A."/>
            <person name="Markowitz V."/>
            <person name="Hugenholtz P."/>
            <person name="Rohde M."/>
            <person name="Klenk H.P."/>
            <person name="Kyrpides N.C."/>
        </authorList>
    </citation>
    <scope>NUCLEOTIDE SEQUENCE [LARGE SCALE GENOMIC DNA]</scope>
    <source>
        <strain evidence="8">ATCC 700683 / DSM 15641 / 12-3</strain>
    </source>
</reference>
<dbReference type="GO" id="GO:0003677">
    <property type="term" value="F:DNA binding"/>
    <property type="evidence" value="ECO:0007669"/>
    <property type="project" value="UniProtKB-KW"/>
</dbReference>
<comment type="subcellular location">
    <subcellularLocation>
        <location evidence="1">Cytoplasm</location>
    </subcellularLocation>
</comment>
<evidence type="ECO:0000256" key="5">
    <source>
        <dbReference type="ARBA" id="ARBA00023163"/>
    </source>
</evidence>
<dbReference type="InterPro" id="IPR036390">
    <property type="entry name" value="WH_DNA-bd_sf"/>
</dbReference>
<dbReference type="InterPro" id="IPR055166">
    <property type="entry name" value="Transc_reg_Sar_Rot_HTH"/>
</dbReference>
<dbReference type="InterPro" id="IPR000835">
    <property type="entry name" value="HTH_MarR-typ"/>
</dbReference>
<protein>
    <submittedName>
        <fullName evidence="7">Transcriptional regulator, MarR family</fullName>
    </submittedName>
</protein>
<dbReference type="InterPro" id="IPR039422">
    <property type="entry name" value="MarR/SlyA-like"/>
</dbReference>
<dbReference type="PANTHER" id="PTHR33164:SF5">
    <property type="entry name" value="ORGANIC HYDROPEROXIDE RESISTANCE TRANSCRIPTIONAL REGULATOR"/>
    <property type="match status" value="1"/>
</dbReference>
<dbReference type="HOGENOM" id="CLU_083287_3_2_11"/>
<organism evidence="7 8">
    <name type="scientific">Cryptobacterium curtum (strain ATCC 700683 / DSM 15641 / CCUG 43107 / 12-3)</name>
    <dbReference type="NCBI Taxonomy" id="469378"/>
    <lineage>
        <taxon>Bacteria</taxon>
        <taxon>Bacillati</taxon>
        <taxon>Actinomycetota</taxon>
        <taxon>Coriobacteriia</taxon>
        <taxon>Eggerthellales</taxon>
        <taxon>Eggerthellaceae</taxon>
        <taxon>Cryptobacterium</taxon>
    </lineage>
</organism>
<proteinExistence type="predicted"/>
<evidence type="ECO:0000256" key="3">
    <source>
        <dbReference type="ARBA" id="ARBA00023015"/>
    </source>
</evidence>
<dbReference type="PANTHER" id="PTHR33164">
    <property type="entry name" value="TRANSCRIPTIONAL REGULATOR, MARR FAMILY"/>
    <property type="match status" value="1"/>
</dbReference>
<feature type="domain" description="HTH marR-type" evidence="6">
    <location>
        <begin position="9"/>
        <end position="141"/>
    </location>
</feature>
<sequence>MPYEQLKLDNQVCFPLYAAARDIVRHYKPFLDKLDLTYTQYIALMVLWEEDSASIKELGGRLYLDSGTLTPLCKKLEAKGLVKRVRDEKDERNVIVSLTPKGRALEHKAADIPGLMAQSGCMPLTAEERDVLRKLLYKTLHGLDATDA</sequence>
<dbReference type="AlphaFoldDB" id="C7MLL5"/>
<dbReference type="GO" id="GO:0003700">
    <property type="term" value="F:DNA-binding transcription factor activity"/>
    <property type="evidence" value="ECO:0007669"/>
    <property type="project" value="InterPro"/>
</dbReference>